<keyword evidence="1" id="KW-0472">Membrane</keyword>
<sequence>MKIELKTNHLFQALLASSVFFAAPLSMAEIWNFEDINTSNKYTVEPHYFYVGKGSEWKNTTFSTQYATENNTTLLVKYDDKLIYNTTLNGAGQLSFNIPASKSGFHRLDFILQQYSPPTSPAANRVTFCSEDVDQVTYLSNSKIEYTRHRPIYRLKDLPDALFNPQIVRSAPFVGVLKFNPDQIIESSMLARLTSSWSSVTPIRWFEQSAPANQTANFVIETIYSSTPLKGGAYAQISAANELPILQITYHKPEELIAAIHGLINPSYLTQLDTSATALPIQLSAPKWAELKNIKTLADLGIEDFRLNQAEKNLYLDFPAVWQPTDILQGQIALRVQSGLLEGSNITAWIDNGLAGSLKTAELDSDPVNRQFNFFAKTISKDTNFNLRLENSIIANAQCLPNAHGSLWIDANKSNIQLPHKIKNGVSALSMTFASNPTIAIDRNSGALGMAIITSQVAKNMLMTAAPVPLDIVRYSSTQPELINIQVNPNIYRQQVLMHQDSIYQPAAQKGFIVSFEKNRFYIITDSAQGAQSFMRLWGKIQHSIPNNVSKLFVSENGQIHVLQKIIVGNQKAPLVQQSSFFIVVLVISTLLILAIFFWYWRKNRNAKKHND</sequence>
<feature type="chain" id="PRO_5043634482" description="Cellulose biosynthesis cyclic di-GMP-binding regulatory protein BcsB" evidence="2">
    <location>
        <begin position="23"/>
        <end position="612"/>
    </location>
</feature>
<organism evidence="3 4">
    <name type="scientific">Acinetobacter junii</name>
    <dbReference type="NCBI Taxonomy" id="40215"/>
    <lineage>
        <taxon>Bacteria</taxon>
        <taxon>Pseudomonadati</taxon>
        <taxon>Pseudomonadota</taxon>
        <taxon>Gammaproteobacteria</taxon>
        <taxon>Moraxellales</taxon>
        <taxon>Moraxellaceae</taxon>
        <taxon>Acinetobacter</taxon>
    </lineage>
</organism>
<dbReference type="AlphaFoldDB" id="A0AAX1MFN4"/>
<protein>
    <recommendedName>
        <fullName evidence="5">Cellulose biosynthesis cyclic di-GMP-binding regulatory protein BcsB</fullName>
    </recommendedName>
</protein>
<evidence type="ECO:0000256" key="2">
    <source>
        <dbReference type="SAM" id="SignalP"/>
    </source>
</evidence>
<dbReference type="GeneID" id="70093053"/>
<dbReference type="RefSeq" id="WP_212638551.1">
    <property type="nucleotide sequence ID" value="NZ_CP059558.1"/>
</dbReference>
<evidence type="ECO:0000313" key="4">
    <source>
        <dbReference type="Proteomes" id="UP000679388"/>
    </source>
</evidence>
<keyword evidence="1" id="KW-0812">Transmembrane</keyword>
<evidence type="ECO:0008006" key="5">
    <source>
        <dbReference type="Google" id="ProtNLM"/>
    </source>
</evidence>
<feature type="signal peptide" evidence="2">
    <location>
        <begin position="1"/>
        <end position="22"/>
    </location>
</feature>
<accession>A0AAX1MFN4</accession>
<proteinExistence type="predicted"/>
<dbReference type="EMBL" id="CP059558">
    <property type="protein sequence ID" value="QUY35796.1"/>
    <property type="molecule type" value="Genomic_DNA"/>
</dbReference>
<keyword evidence="1" id="KW-1133">Transmembrane helix</keyword>
<name>A0AAX1MFN4_ACIJU</name>
<evidence type="ECO:0000256" key="1">
    <source>
        <dbReference type="SAM" id="Phobius"/>
    </source>
</evidence>
<evidence type="ECO:0000313" key="3">
    <source>
        <dbReference type="EMBL" id="QUY35796.1"/>
    </source>
</evidence>
<dbReference type="Proteomes" id="UP000679388">
    <property type="component" value="Chromosome"/>
</dbReference>
<feature type="transmembrane region" description="Helical" evidence="1">
    <location>
        <begin position="581"/>
        <end position="601"/>
    </location>
</feature>
<gene>
    <name evidence="3" type="ORF">H2677_11030</name>
</gene>
<keyword evidence="2" id="KW-0732">Signal</keyword>
<reference evidence="3" key="1">
    <citation type="submission" date="2020-07" db="EMBL/GenBank/DDBJ databases">
        <title>Acinetobacter junii strain YR7 chromosome and plasmid pNDM-YR7.</title>
        <authorList>
            <person name="Tang B."/>
        </authorList>
    </citation>
    <scope>NUCLEOTIDE SEQUENCE</scope>
    <source>
        <strain evidence="3">YR7</strain>
    </source>
</reference>